<feature type="transmembrane region" description="Helical" evidence="2">
    <location>
        <begin position="250"/>
        <end position="269"/>
    </location>
</feature>
<feature type="non-terminal residue" evidence="3">
    <location>
        <position position="1"/>
    </location>
</feature>
<organism evidence="3 4">
    <name type="scientific">Pelagomonas calceolata</name>
    <dbReference type="NCBI Taxonomy" id="35677"/>
    <lineage>
        <taxon>Eukaryota</taxon>
        <taxon>Sar</taxon>
        <taxon>Stramenopiles</taxon>
        <taxon>Ochrophyta</taxon>
        <taxon>Pelagophyceae</taxon>
        <taxon>Pelagomonadales</taxon>
        <taxon>Pelagomonadaceae</taxon>
        <taxon>Pelagomonas</taxon>
    </lineage>
</organism>
<dbReference type="EMBL" id="CAKKNE010000005">
    <property type="protein sequence ID" value="CAH0376139.1"/>
    <property type="molecule type" value="Genomic_DNA"/>
</dbReference>
<proteinExistence type="predicted"/>
<feature type="transmembrane region" description="Helical" evidence="2">
    <location>
        <begin position="160"/>
        <end position="182"/>
    </location>
</feature>
<reference evidence="3" key="1">
    <citation type="submission" date="2021-11" db="EMBL/GenBank/DDBJ databases">
        <authorList>
            <consortium name="Genoscope - CEA"/>
            <person name="William W."/>
        </authorList>
    </citation>
    <scope>NUCLEOTIDE SEQUENCE</scope>
</reference>
<keyword evidence="2" id="KW-1133">Transmembrane helix</keyword>
<comment type="caution">
    <text evidence="3">The sequence shown here is derived from an EMBL/GenBank/DDBJ whole genome shotgun (WGS) entry which is preliminary data.</text>
</comment>
<evidence type="ECO:0000313" key="3">
    <source>
        <dbReference type="EMBL" id="CAH0376139.1"/>
    </source>
</evidence>
<dbReference type="Proteomes" id="UP000789595">
    <property type="component" value="Unassembled WGS sequence"/>
</dbReference>
<dbReference type="AlphaFoldDB" id="A0A8J2SYY7"/>
<evidence type="ECO:0000256" key="1">
    <source>
        <dbReference type="SAM" id="MobiDB-lite"/>
    </source>
</evidence>
<keyword evidence="2" id="KW-0812">Transmembrane</keyword>
<sequence length="302" mass="31566">RAAGFLESPIYAVRTAAPPRARGSRPPPRLARPPDRAPAAGGCHHPWQFPSTNRAPRARPRPPPYACAPAPGHPRTSATRAPAPGAGTHRSVKMGNCCAGEAENHGCCAVPQGSCKGRAAQVMSILGLVLASIFFVINLIFSTLWIAGFFMAIGLPGAGIGIYIQFFCLLLSIIAFSLGLCCCTGERGWNCTSVFLLVLVILYVVAIACMAISHGRLDAMIDEACDEDDDPYSSNDNDCDDSGLHGVFSIMYACVLINAIFAAIAGGLLRSASPEWVGQGDGDAPPVVTASAADVELANTKA</sequence>
<protein>
    <submittedName>
        <fullName evidence="3">Uncharacterized protein</fullName>
    </submittedName>
</protein>
<feature type="region of interest" description="Disordered" evidence="1">
    <location>
        <begin position="1"/>
        <end position="87"/>
    </location>
</feature>
<gene>
    <name evidence="3" type="ORF">PECAL_5P07010</name>
</gene>
<evidence type="ECO:0000256" key="2">
    <source>
        <dbReference type="SAM" id="Phobius"/>
    </source>
</evidence>
<keyword evidence="2" id="KW-0472">Membrane</keyword>
<feature type="transmembrane region" description="Helical" evidence="2">
    <location>
        <begin position="125"/>
        <end position="154"/>
    </location>
</feature>
<evidence type="ECO:0000313" key="4">
    <source>
        <dbReference type="Proteomes" id="UP000789595"/>
    </source>
</evidence>
<keyword evidence="4" id="KW-1185">Reference proteome</keyword>
<accession>A0A8J2SYY7</accession>
<feature type="transmembrane region" description="Helical" evidence="2">
    <location>
        <begin position="194"/>
        <end position="213"/>
    </location>
</feature>
<name>A0A8J2SYY7_9STRA</name>